<evidence type="ECO:0000256" key="1">
    <source>
        <dbReference type="ARBA" id="ARBA00004635"/>
    </source>
</evidence>
<feature type="domain" description="Spore germination GerAC-like C-terminal" evidence="9">
    <location>
        <begin position="196"/>
        <end position="361"/>
    </location>
</feature>
<comment type="subcellular location">
    <subcellularLocation>
        <location evidence="1">Membrane</location>
        <topology evidence="1">Lipid-anchor</topology>
    </subcellularLocation>
</comment>
<evidence type="ECO:0000313" key="11">
    <source>
        <dbReference type="EMBL" id="MDR6227341.1"/>
    </source>
</evidence>
<comment type="caution">
    <text evidence="11">The sequence shown here is derived from an EMBL/GenBank/DDBJ whole genome shotgun (WGS) entry which is preliminary data.</text>
</comment>
<keyword evidence="7" id="KW-0449">Lipoprotein</keyword>
<accession>A0ABU1IRC0</accession>
<evidence type="ECO:0000256" key="6">
    <source>
        <dbReference type="ARBA" id="ARBA00023139"/>
    </source>
</evidence>
<evidence type="ECO:0000256" key="2">
    <source>
        <dbReference type="ARBA" id="ARBA00007886"/>
    </source>
</evidence>
<dbReference type="PANTHER" id="PTHR35789:SF1">
    <property type="entry name" value="SPORE GERMINATION PROTEIN B3"/>
    <property type="match status" value="1"/>
</dbReference>
<dbReference type="PANTHER" id="PTHR35789">
    <property type="entry name" value="SPORE GERMINATION PROTEIN B3"/>
    <property type="match status" value="1"/>
</dbReference>
<dbReference type="RefSeq" id="WP_309868338.1">
    <property type="nucleotide sequence ID" value="NZ_JAVDQG010000009.1"/>
</dbReference>
<gene>
    <name evidence="11" type="ORF">JOE21_003356</name>
</gene>
<dbReference type="InterPro" id="IPR046953">
    <property type="entry name" value="Spore_GerAC-like_C"/>
</dbReference>
<comment type="similarity">
    <text evidence="2">Belongs to the GerABKC lipoprotein family.</text>
</comment>
<evidence type="ECO:0000256" key="4">
    <source>
        <dbReference type="ARBA" id="ARBA00022729"/>
    </source>
</evidence>
<keyword evidence="4 8" id="KW-0732">Signal</keyword>
<evidence type="ECO:0000259" key="10">
    <source>
        <dbReference type="Pfam" id="PF25198"/>
    </source>
</evidence>
<reference evidence="11 12" key="1">
    <citation type="submission" date="2023-07" db="EMBL/GenBank/DDBJ databases">
        <title>Genomic Encyclopedia of Type Strains, Phase IV (KMG-IV): sequencing the most valuable type-strain genomes for metagenomic binning, comparative biology and taxonomic classification.</title>
        <authorList>
            <person name="Goeker M."/>
        </authorList>
    </citation>
    <scope>NUCLEOTIDE SEQUENCE [LARGE SCALE GENOMIC DNA]</scope>
    <source>
        <strain evidence="11 12">DSM 45903</strain>
    </source>
</reference>
<feature type="chain" id="PRO_5045410068" evidence="8">
    <location>
        <begin position="22"/>
        <end position="364"/>
    </location>
</feature>
<keyword evidence="6" id="KW-0564">Palmitate</keyword>
<organism evidence="11 12">
    <name type="scientific">Desmospora profundinema</name>
    <dbReference type="NCBI Taxonomy" id="1571184"/>
    <lineage>
        <taxon>Bacteria</taxon>
        <taxon>Bacillati</taxon>
        <taxon>Bacillota</taxon>
        <taxon>Bacilli</taxon>
        <taxon>Bacillales</taxon>
        <taxon>Thermoactinomycetaceae</taxon>
        <taxon>Desmospora</taxon>
    </lineage>
</organism>
<dbReference type="Pfam" id="PF05504">
    <property type="entry name" value="Spore_GerAC"/>
    <property type="match status" value="1"/>
</dbReference>
<keyword evidence="12" id="KW-1185">Reference proteome</keyword>
<dbReference type="InterPro" id="IPR038501">
    <property type="entry name" value="Spore_GerAC_C_sf"/>
</dbReference>
<keyword evidence="3" id="KW-0309">Germination</keyword>
<evidence type="ECO:0000256" key="3">
    <source>
        <dbReference type="ARBA" id="ARBA00022544"/>
    </source>
</evidence>
<evidence type="ECO:0000256" key="7">
    <source>
        <dbReference type="ARBA" id="ARBA00023288"/>
    </source>
</evidence>
<dbReference type="Proteomes" id="UP001185012">
    <property type="component" value="Unassembled WGS sequence"/>
</dbReference>
<protein>
    <submittedName>
        <fullName evidence="11">Ger(X)C family germination protein</fullName>
    </submittedName>
</protein>
<evidence type="ECO:0000256" key="8">
    <source>
        <dbReference type="SAM" id="SignalP"/>
    </source>
</evidence>
<sequence>MRRKILCLLTALLVMVSGCRGQLLLEDAGIILTGGLDIEGDRYRVYHATPVFAREAEKADDITTTTGYSQRETRNIINSKTTGQAVGGKLQTLLVGKQLIRRQNVFPLLDGLLRDPKNEINSRVVVVDGPVRDVMYADVEDKGRLGVVVREIIDSSYRNGTTVDTDLLQFHRQMSDPRITPFLAELSAKDDEIAVTGTALLDKDGKYILSLNREESSLLLLLQRHLRQPITLTFYPEGAKRDLENIVVNLEIRNASFDIQTDVRNNQFVFDIDVQLDVAMKERIRTLSYKGLEPDFERQLKRQCETLIHRLQRNELDPFGLGIYAKAYRYDTWKEVQTDWGKAFSKAKITVTPRIRLKQRGMTM</sequence>
<feature type="domain" description="Spore germination protein N-terminal" evidence="10">
    <location>
        <begin position="25"/>
        <end position="186"/>
    </location>
</feature>
<evidence type="ECO:0000259" key="9">
    <source>
        <dbReference type="Pfam" id="PF05504"/>
    </source>
</evidence>
<name>A0ABU1IRC0_9BACL</name>
<keyword evidence="5" id="KW-0472">Membrane</keyword>
<feature type="signal peptide" evidence="8">
    <location>
        <begin position="1"/>
        <end position="21"/>
    </location>
</feature>
<dbReference type="Gene3D" id="3.30.300.210">
    <property type="entry name" value="Nutrient germinant receptor protein C, domain 3"/>
    <property type="match status" value="1"/>
</dbReference>
<evidence type="ECO:0000313" key="12">
    <source>
        <dbReference type="Proteomes" id="UP001185012"/>
    </source>
</evidence>
<dbReference type="InterPro" id="IPR057336">
    <property type="entry name" value="GerAC_N"/>
</dbReference>
<dbReference type="Pfam" id="PF25198">
    <property type="entry name" value="Spore_GerAC_N"/>
    <property type="match status" value="1"/>
</dbReference>
<dbReference type="EMBL" id="JAVDQG010000009">
    <property type="protein sequence ID" value="MDR6227341.1"/>
    <property type="molecule type" value="Genomic_DNA"/>
</dbReference>
<proteinExistence type="inferred from homology"/>
<evidence type="ECO:0000256" key="5">
    <source>
        <dbReference type="ARBA" id="ARBA00023136"/>
    </source>
</evidence>
<dbReference type="InterPro" id="IPR008844">
    <property type="entry name" value="Spore_GerAC-like"/>
</dbReference>
<dbReference type="PROSITE" id="PS51257">
    <property type="entry name" value="PROKAR_LIPOPROTEIN"/>
    <property type="match status" value="1"/>
</dbReference>
<dbReference type="NCBIfam" id="TIGR02887">
    <property type="entry name" value="spore_ger_x_C"/>
    <property type="match status" value="1"/>
</dbReference>